<keyword evidence="1" id="KW-0732">Signal</keyword>
<dbReference type="PANTHER" id="PTHR36573:SF1">
    <property type="entry name" value="INTERMEMBRANE PHOSPHOLIPID TRANSPORT SYSTEM BINDING PROTEIN MLAC"/>
    <property type="match status" value="1"/>
</dbReference>
<reference evidence="3" key="1">
    <citation type="journal article" date="2013" name="Stand. Genomic Sci.">
        <title>Complete genome sequence of Desulfocapsa sulfexigens, a marine deltaproteobacterium specialized in disproportionating inorganic sulfur compounds.</title>
        <authorList>
            <person name="Finster K.W."/>
            <person name="Kjeldsen K.U."/>
            <person name="Kube M."/>
            <person name="Reinhardt R."/>
            <person name="Mussmann M."/>
            <person name="Amann R."/>
            <person name="Schreiber L."/>
        </authorList>
    </citation>
    <scope>NUCLEOTIDE SEQUENCE [LARGE SCALE GENOMIC DNA]</scope>
    <source>
        <strain evidence="3">DSM 10523 / SB164P1</strain>
    </source>
</reference>
<gene>
    <name evidence="2" type="ordered locus">UWK_02560</name>
</gene>
<dbReference type="PANTHER" id="PTHR36573">
    <property type="entry name" value="INTERMEMBRANE PHOSPHOLIPID TRANSPORT SYSTEM BINDING PROTEIN MLAC"/>
    <property type="match status" value="1"/>
</dbReference>
<dbReference type="KEGG" id="dsf:UWK_02560"/>
<dbReference type="InterPro" id="IPR042245">
    <property type="entry name" value="Tgt2/MlaC_sf"/>
</dbReference>
<feature type="signal peptide" evidence="1">
    <location>
        <begin position="1"/>
        <end position="23"/>
    </location>
</feature>
<proteinExistence type="predicted"/>
<dbReference type="Proteomes" id="UP000011721">
    <property type="component" value="Chromosome"/>
</dbReference>
<dbReference type="EMBL" id="CP003985">
    <property type="protein sequence ID" value="AGF79096.1"/>
    <property type="molecule type" value="Genomic_DNA"/>
</dbReference>
<dbReference type="InterPro" id="IPR008869">
    <property type="entry name" value="MlaC/ttg2D"/>
</dbReference>
<dbReference type="Gene3D" id="3.10.450.710">
    <property type="entry name" value="Tgt2/MlaC"/>
    <property type="match status" value="1"/>
</dbReference>
<dbReference type="OrthoDB" id="9798905at2"/>
<protein>
    <submittedName>
        <fullName evidence="2">ABC-type transport system involved in resistance to organic solvents, auxiliary component</fullName>
    </submittedName>
</protein>
<dbReference type="PIRSF" id="PIRSF004649">
    <property type="entry name" value="MlaC"/>
    <property type="match status" value="1"/>
</dbReference>
<feature type="chain" id="PRO_5004016919" evidence="1">
    <location>
        <begin position="24"/>
        <end position="205"/>
    </location>
</feature>
<dbReference type="HOGENOM" id="CLU_094502_2_0_7"/>
<evidence type="ECO:0000313" key="2">
    <source>
        <dbReference type="EMBL" id="AGF79096.1"/>
    </source>
</evidence>
<evidence type="ECO:0000313" key="3">
    <source>
        <dbReference type="Proteomes" id="UP000011721"/>
    </source>
</evidence>
<dbReference type="SUPFAM" id="SSF47095">
    <property type="entry name" value="HMG-box"/>
    <property type="match status" value="1"/>
</dbReference>
<dbReference type="AlphaFoldDB" id="M1PRW5"/>
<dbReference type="RefSeq" id="WP_015404782.1">
    <property type="nucleotide sequence ID" value="NC_020304.1"/>
</dbReference>
<name>M1PRW5_DESSD</name>
<dbReference type="CDD" id="cd00084">
    <property type="entry name" value="HMG-box_SF"/>
    <property type="match status" value="1"/>
</dbReference>
<organism evidence="2 3">
    <name type="scientific">Desulfocapsa sulfexigens (strain DSM 10523 / SB164P1)</name>
    <dbReference type="NCBI Taxonomy" id="1167006"/>
    <lineage>
        <taxon>Bacteria</taxon>
        <taxon>Pseudomonadati</taxon>
        <taxon>Thermodesulfobacteriota</taxon>
        <taxon>Desulfobulbia</taxon>
        <taxon>Desulfobulbales</taxon>
        <taxon>Desulfocapsaceae</taxon>
        <taxon>Desulfocapsa</taxon>
    </lineage>
</organism>
<dbReference type="InterPro" id="IPR036910">
    <property type="entry name" value="HMG_box_dom_sf"/>
</dbReference>
<accession>M1PRW5</accession>
<evidence type="ECO:0000256" key="1">
    <source>
        <dbReference type="SAM" id="SignalP"/>
    </source>
</evidence>
<sequence>MIRKRLVFLLVYFVIFCAHVAVASSSPTDSLRPTLEGVIDVIRDPNLAGVDHKKVRREKVMAIATRGFDFTEMSKRALGATWRDLSQEERQYFEELFTKLLENAYIGKLEGYSGQEIVYQDERIKGNRAAVATIVKSSDTAPFSVSYVMLQSGSDWLVYDLNIEGVSFLRNYSEQFKSILRKDKFAGLVKILEEKNETFEKEESN</sequence>
<dbReference type="Pfam" id="PF05494">
    <property type="entry name" value="MlaC"/>
    <property type="match status" value="1"/>
</dbReference>
<keyword evidence="3" id="KW-1185">Reference proteome</keyword>
<dbReference type="STRING" id="1167006.UWK_02560"/>
<dbReference type="eggNOG" id="COG2854">
    <property type="taxonomic scope" value="Bacteria"/>
</dbReference>